<evidence type="ECO:0000313" key="2">
    <source>
        <dbReference type="Proteomes" id="UP001057381"/>
    </source>
</evidence>
<organism evidence="1 2">
    <name type="scientific">Macrococcus equipercicus</name>
    <dbReference type="NCBI Taxonomy" id="69967"/>
    <lineage>
        <taxon>Bacteria</taxon>
        <taxon>Bacillati</taxon>
        <taxon>Bacillota</taxon>
        <taxon>Bacilli</taxon>
        <taxon>Bacillales</taxon>
        <taxon>Staphylococcaceae</taxon>
        <taxon>Macrococcus</taxon>
    </lineage>
</organism>
<reference evidence="1" key="1">
    <citation type="submission" date="2021-04" db="EMBL/GenBank/DDBJ databases">
        <title>Complete Genome Sequences of Macrococcus spp. from dog and cattle.</title>
        <authorList>
            <person name="Schwendener S."/>
            <person name="Perreten V."/>
        </authorList>
    </citation>
    <scope>NUCLEOTIDE SEQUENCE</scope>
    <source>
        <strain evidence="1">Epi0143-OL</strain>
    </source>
</reference>
<dbReference type="Proteomes" id="UP001057381">
    <property type="component" value="Chromosome"/>
</dbReference>
<dbReference type="KEGG" id="mequ:KFV11_00205"/>
<dbReference type="InterPro" id="IPR012441">
    <property type="entry name" value="DUF1643"/>
</dbReference>
<dbReference type="Pfam" id="PF07799">
    <property type="entry name" value="DUF1643"/>
    <property type="match status" value="1"/>
</dbReference>
<sequence>MFTKITNTLTTNAVFSEDGNHRYLLTKSWDTNQKTCTIVTKFPANEGTLYLDLTTFLTLNQLSKLGYGTIHMVNLYSNIKSPHNKKHLDDGYDKHTDIHIMDAAKESDTIIIAYGSYGKNPKVIPRAEEVMKMLKPHQKKIKHLINPTNSEDIHPLNPIARQEWVLK</sequence>
<protein>
    <submittedName>
        <fullName evidence="1">DUF1643 domain-containing protein</fullName>
    </submittedName>
</protein>
<dbReference type="AlphaFoldDB" id="A0A9Q9BTR2"/>
<accession>A0A9Q9BTR2</accession>
<name>A0A9Q9BTR2_9STAP</name>
<gene>
    <name evidence="1" type="ORF">KFV11_00205</name>
</gene>
<evidence type="ECO:0000313" key="1">
    <source>
        <dbReference type="EMBL" id="UTH13836.1"/>
    </source>
</evidence>
<proteinExistence type="predicted"/>
<dbReference type="EMBL" id="CP073809">
    <property type="protein sequence ID" value="UTH13836.1"/>
    <property type="molecule type" value="Genomic_DNA"/>
</dbReference>
<dbReference type="RefSeq" id="WP_188017756.1">
    <property type="nucleotide sequence ID" value="NZ_CP073809.1"/>
</dbReference>